<evidence type="ECO:0000313" key="2">
    <source>
        <dbReference type="EMBL" id="PKK90710.1"/>
    </source>
</evidence>
<organism evidence="2 3">
    <name type="scientific">Candidatus Wallbacteria bacterium HGW-Wallbacteria-1</name>
    <dbReference type="NCBI Taxonomy" id="2013854"/>
    <lineage>
        <taxon>Bacteria</taxon>
        <taxon>Candidatus Walliibacteriota</taxon>
    </lineage>
</organism>
<reference evidence="2 3" key="1">
    <citation type="journal article" date="2017" name="ISME J.">
        <title>Potential for microbial H2 and metal transformations associated with novel bacteria and archaea in deep terrestrial subsurface sediments.</title>
        <authorList>
            <person name="Hernsdorf A.W."/>
            <person name="Amano Y."/>
            <person name="Miyakawa K."/>
            <person name="Ise K."/>
            <person name="Suzuki Y."/>
            <person name="Anantharaman K."/>
            <person name="Probst A."/>
            <person name="Burstein D."/>
            <person name="Thomas B.C."/>
            <person name="Banfield J.F."/>
        </authorList>
    </citation>
    <scope>NUCLEOTIDE SEQUENCE [LARGE SCALE GENOMIC DNA]</scope>
    <source>
        <strain evidence="2">HGW-Wallbacteria-1</strain>
    </source>
</reference>
<sequence>MKKNITFSQILTFALFLIICFNSSSANETKTYIVIANPSVQIDNLTTNELKKLFLGENDKLNSGEKIIVLIQKSGKAHDSFVKECIGKSSKKFSAYWKEQIFTGQKIEPKSFKSEKDLVKAVKEMEGAVSYISPENLEDGLKVLQISNL</sequence>
<name>A0A2N1PQV3_9BACT</name>
<evidence type="ECO:0000313" key="3">
    <source>
        <dbReference type="Proteomes" id="UP000233256"/>
    </source>
</evidence>
<protein>
    <recommendedName>
        <fullName evidence="4">PBP domain-containing protein</fullName>
    </recommendedName>
</protein>
<evidence type="ECO:0000256" key="1">
    <source>
        <dbReference type="SAM" id="SignalP"/>
    </source>
</evidence>
<feature type="chain" id="PRO_5014832775" description="PBP domain-containing protein" evidence="1">
    <location>
        <begin position="27"/>
        <end position="149"/>
    </location>
</feature>
<evidence type="ECO:0008006" key="4">
    <source>
        <dbReference type="Google" id="ProtNLM"/>
    </source>
</evidence>
<dbReference type="EMBL" id="PGXC01000004">
    <property type="protein sequence ID" value="PKK90710.1"/>
    <property type="molecule type" value="Genomic_DNA"/>
</dbReference>
<dbReference type="Gene3D" id="3.40.190.10">
    <property type="entry name" value="Periplasmic binding protein-like II"/>
    <property type="match status" value="1"/>
</dbReference>
<gene>
    <name evidence="2" type="ORF">CVV64_07470</name>
</gene>
<feature type="signal peptide" evidence="1">
    <location>
        <begin position="1"/>
        <end position="26"/>
    </location>
</feature>
<dbReference type="SUPFAM" id="SSF53850">
    <property type="entry name" value="Periplasmic binding protein-like II"/>
    <property type="match status" value="1"/>
</dbReference>
<proteinExistence type="predicted"/>
<comment type="caution">
    <text evidence="2">The sequence shown here is derived from an EMBL/GenBank/DDBJ whole genome shotgun (WGS) entry which is preliminary data.</text>
</comment>
<dbReference type="Proteomes" id="UP000233256">
    <property type="component" value="Unassembled WGS sequence"/>
</dbReference>
<keyword evidence="1" id="KW-0732">Signal</keyword>
<dbReference type="AlphaFoldDB" id="A0A2N1PQV3"/>
<accession>A0A2N1PQV3</accession>